<sequence>MTRTNLRSVSIALDHDKPALSRGQKGFNSLIKQIDKRRKQLRAWETVTPTFQQRYVSEFLPLECTSTTLQIRMVHFLDQAYVQKELTKAERRKMGIVITHLAGNLIDEDEDEGKELKAIYDKYSPTDYDSQMAAEVDGMKSMLETVLGVELGDDLDLSSPEELLQRAQAHIQQGQVEAAEKQAERDVQRAKRKKSPRQQAAEARAQEQQAQMSLSMREVYRRKLASTLHPDRETDPQERHRKTRLMQRVNEAYQKNNLLQLLELQLELEHIDQHALSSMSDERLKHYNTILKEQVRELDQEILHVECAFRYTYGIDPIEPVSPDTVLRNLAVDLKELRLNVRTLEHDLAAFEDIKNLKRWLKDIQVMRAASTFDAMRF</sequence>
<gene>
    <name evidence="3" type="ORF">AWB75_04459</name>
</gene>
<dbReference type="AlphaFoldDB" id="A0A158C3T9"/>
<feature type="compositionally biased region" description="Basic and acidic residues" evidence="2">
    <location>
        <begin position="178"/>
        <end position="189"/>
    </location>
</feature>
<feature type="region of interest" description="Disordered" evidence="2">
    <location>
        <begin position="174"/>
        <end position="212"/>
    </location>
</feature>
<comment type="caution">
    <text evidence="3">The sequence shown here is derived from an EMBL/GenBank/DDBJ whole genome shotgun (WGS) entry which is preliminary data.</text>
</comment>
<reference evidence="3" key="1">
    <citation type="submission" date="2016-01" db="EMBL/GenBank/DDBJ databases">
        <authorList>
            <person name="Peeters C."/>
        </authorList>
    </citation>
    <scope>NUCLEOTIDE SEQUENCE [LARGE SCALE GENOMIC DNA]</scope>
    <source>
        <strain evidence="3">LMG 29318</strain>
    </source>
</reference>
<name>A0A158C3T9_9BURK</name>
<organism evidence="3 4">
    <name type="scientific">Caballeronia catudaia</name>
    <dbReference type="NCBI Taxonomy" id="1777136"/>
    <lineage>
        <taxon>Bacteria</taxon>
        <taxon>Pseudomonadati</taxon>
        <taxon>Pseudomonadota</taxon>
        <taxon>Betaproteobacteria</taxon>
        <taxon>Burkholderiales</taxon>
        <taxon>Burkholderiaceae</taxon>
        <taxon>Caballeronia</taxon>
    </lineage>
</organism>
<dbReference type="RefSeq" id="WP_061126229.1">
    <property type="nucleotide sequence ID" value="NZ_FCOF02000022.1"/>
</dbReference>
<protein>
    <submittedName>
        <fullName evidence="3">Molecular chaperone DnaJ</fullName>
    </submittedName>
</protein>
<evidence type="ECO:0000313" key="3">
    <source>
        <dbReference type="EMBL" id="SAK76992.1"/>
    </source>
</evidence>
<keyword evidence="4" id="KW-1185">Reference proteome</keyword>
<dbReference type="OrthoDB" id="114754at2"/>
<feature type="coiled-coil region" evidence="1">
    <location>
        <begin position="327"/>
        <end position="354"/>
    </location>
</feature>
<evidence type="ECO:0000256" key="2">
    <source>
        <dbReference type="SAM" id="MobiDB-lite"/>
    </source>
</evidence>
<feature type="compositionally biased region" description="Low complexity" evidence="2">
    <location>
        <begin position="197"/>
        <end position="211"/>
    </location>
</feature>
<evidence type="ECO:0000256" key="1">
    <source>
        <dbReference type="SAM" id="Coils"/>
    </source>
</evidence>
<dbReference type="EMBL" id="FCOF02000022">
    <property type="protein sequence ID" value="SAK76992.1"/>
    <property type="molecule type" value="Genomic_DNA"/>
</dbReference>
<proteinExistence type="predicted"/>
<dbReference type="Proteomes" id="UP000054870">
    <property type="component" value="Unassembled WGS sequence"/>
</dbReference>
<keyword evidence="1" id="KW-0175">Coiled coil</keyword>
<evidence type="ECO:0000313" key="4">
    <source>
        <dbReference type="Proteomes" id="UP000054870"/>
    </source>
</evidence>
<accession>A0A158C3T9</accession>